<dbReference type="Proteomes" id="UP001152622">
    <property type="component" value="Chromosome 4"/>
</dbReference>
<organism evidence="1 2">
    <name type="scientific">Synaphobranchus kaupii</name>
    <name type="common">Kaup's arrowtooth eel</name>
    <dbReference type="NCBI Taxonomy" id="118154"/>
    <lineage>
        <taxon>Eukaryota</taxon>
        <taxon>Metazoa</taxon>
        <taxon>Chordata</taxon>
        <taxon>Craniata</taxon>
        <taxon>Vertebrata</taxon>
        <taxon>Euteleostomi</taxon>
        <taxon>Actinopterygii</taxon>
        <taxon>Neopterygii</taxon>
        <taxon>Teleostei</taxon>
        <taxon>Anguilliformes</taxon>
        <taxon>Synaphobranchidae</taxon>
        <taxon>Synaphobranchus</taxon>
    </lineage>
</organism>
<proteinExistence type="predicted"/>
<dbReference type="AlphaFoldDB" id="A0A9Q1FPI2"/>
<name>A0A9Q1FPI2_SYNKA</name>
<accession>A0A9Q1FPI2</accession>
<comment type="caution">
    <text evidence="1">The sequence shown here is derived from an EMBL/GenBank/DDBJ whole genome shotgun (WGS) entry which is preliminary data.</text>
</comment>
<evidence type="ECO:0000313" key="2">
    <source>
        <dbReference type="Proteomes" id="UP001152622"/>
    </source>
</evidence>
<protein>
    <submittedName>
        <fullName evidence="1">Uncharacterized protein</fullName>
    </submittedName>
</protein>
<evidence type="ECO:0000313" key="1">
    <source>
        <dbReference type="EMBL" id="KAJ8363584.1"/>
    </source>
</evidence>
<gene>
    <name evidence="1" type="ORF">SKAU_G00124150</name>
</gene>
<sequence>MEYHSADCLLLMFVPNLHNSGLSTPVWRSKPGYRTELSALVRPLGREECPLRTMFSKGRSNAVISCPDSAMFRGEVGGHSMPNSLLARCGSPQNCCVLIKHYGIEQTAESISIANNELVPDEMLGGSWES</sequence>
<keyword evidence="2" id="KW-1185">Reference proteome</keyword>
<dbReference type="EMBL" id="JAINUF010000004">
    <property type="protein sequence ID" value="KAJ8363584.1"/>
    <property type="molecule type" value="Genomic_DNA"/>
</dbReference>
<reference evidence="1" key="1">
    <citation type="journal article" date="2023" name="Science">
        <title>Genome structures resolve the early diversification of teleost fishes.</title>
        <authorList>
            <person name="Parey E."/>
            <person name="Louis A."/>
            <person name="Montfort J."/>
            <person name="Bouchez O."/>
            <person name="Roques C."/>
            <person name="Iampietro C."/>
            <person name="Lluch J."/>
            <person name="Castinel A."/>
            <person name="Donnadieu C."/>
            <person name="Desvignes T."/>
            <person name="Floi Bucao C."/>
            <person name="Jouanno E."/>
            <person name="Wen M."/>
            <person name="Mejri S."/>
            <person name="Dirks R."/>
            <person name="Jansen H."/>
            <person name="Henkel C."/>
            <person name="Chen W.J."/>
            <person name="Zahm M."/>
            <person name="Cabau C."/>
            <person name="Klopp C."/>
            <person name="Thompson A.W."/>
            <person name="Robinson-Rechavi M."/>
            <person name="Braasch I."/>
            <person name="Lecointre G."/>
            <person name="Bobe J."/>
            <person name="Postlethwait J.H."/>
            <person name="Berthelot C."/>
            <person name="Roest Crollius H."/>
            <person name="Guiguen Y."/>
        </authorList>
    </citation>
    <scope>NUCLEOTIDE SEQUENCE</scope>
    <source>
        <strain evidence="1">WJC10195</strain>
    </source>
</reference>